<evidence type="ECO:0000256" key="8">
    <source>
        <dbReference type="SAM" id="Phobius"/>
    </source>
</evidence>
<evidence type="ECO:0000256" key="2">
    <source>
        <dbReference type="ARBA" id="ARBA00008821"/>
    </source>
</evidence>
<reference evidence="9" key="2">
    <citation type="submission" date="2014-03" db="EMBL/GenBank/DDBJ databases">
        <title>The whipworm genome and dual-species transcriptomics of an intimate host-pathogen interaction.</title>
        <authorList>
            <person name="Foth B.J."/>
            <person name="Tsai I.J."/>
            <person name="Reid A.J."/>
            <person name="Bancroft A.J."/>
            <person name="Nichol S."/>
            <person name="Tracey A."/>
            <person name="Holroyd N."/>
            <person name="Cotton J.A."/>
            <person name="Stanley E.J."/>
            <person name="Zarowiecki M."/>
            <person name="Liu J.Z."/>
            <person name="Huckvale T."/>
            <person name="Cooper P.J."/>
            <person name="Grencis R.K."/>
            <person name="Berriman M."/>
        </authorList>
    </citation>
    <scope>NUCLEOTIDE SEQUENCE [LARGE SCALE GENOMIC DNA]</scope>
</reference>
<feature type="transmembrane region" description="Helical" evidence="8">
    <location>
        <begin position="103"/>
        <end position="123"/>
    </location>
</feature>
<dbReference type="NCBIfam" id="TIGR03173">
    <property type="entry name" value="pbuX"/>
    <property type="match status" value="1"/>
</dbReference>
<feature type="transmembrane region" description="Helical" evidence="8">
    <location>
        <begin position="143"/>
        <end position="160"/>
    </location>
</feature>
<gene>
    <name evidence="9" type="ORF">TTRE_0000847501</name>
</gene>
<dbReference type="InterPro" id="IPR006043">
    <property type="entry name" value="NCS2"/>
</dbReference>
<dbReference type="Proteomes" id="UP000030665">
    <property type="component" value="Unassembled WGS sequence"/>
</dbReference>
<reference evidence="9" key="1">
    <citation type="submission" date="2014-01" db="EMBL/GenBank/DDBJ databases">
        <authorList>
            <person name="Aslett M."/>
        </authorList>
    </citation>
    <scope>NUCLEOTIDE SEQUENCE</scope>
</reference>
<evidence type="ECO:0000256" key="1">
    <source>
        <dbReference type="ARBA" id="ARBA00004651"/>
    </source>
</evidence>
<comment type="subcellular location">
    <subcellularLocation>
        <location evidence="1">Cell membrane</location>
        <topology evidence="1">Multi-pass membrane protein</topology>
    </subcellularLocation>
</comment>
<name>A0A077ZIA8_TRITR</name>
<feature type="transmembrane region" description="Helical" evidence="8">
    <location>
        <begin position="351"/>
        <end position="371"/>
    </location>
</feature>
<feature type="transmembrane region" description="Helical" evidence="8">
    <location>
        <begin position="76"/>
        <end position="96"/>
    </location>
</feature>
<dbReference type="GO" id="GO:0042907">
    <property type="term" value="F:xanthine transmembrane transporter activity"/>
    <property type="evidence" value="ECO:0007669"/>
    <property type="project" value="TreeGrafter"/>
</dbReference>
<dbReference type="InterPro" id="IPR006042">
    <property type="entry name" value="Xan_ur_permease"/>
</dbReference>
<keyword evidence="3" id="KW-0813">Transport</keyword>
<proteinExistence type="inferred from homology"/>
<evidence type="ECO:0000313" key="9">
    <source>
        <dbReference type="EMBL" id="CDW60122.1"/>
    </source>
</evidence>
<keyword evidence="5 8" id="KW-0812">Transmembrane</keyword>
<sequence>MYAGAVAVPLLIGTGLGFNEAQMTYLISIDIFMCGVATLLQLTVNKFFGIGLPVVLGCAIQAVAPLILIGQTHEVGTVYGSIIAAGVFVVLISGFFSKVEKLFPPIVTGTVITTIGLTLIPVAVTKMGGGDAAAKTFGEPTNLILAFVTIILILAVQVFGRGFIRSIAVLIGLVGGTVLAALLGQVDLAAIGHAPMFHVPQPFYFGTPKFEPFSILLMIIISIVSMVESTGVYFALGDIVGKQVKEDDLKRGYRAEGLAVILGGLFNTFPYTGFSQNVGLVQLSGIKTRRPIYFSAIFLIILGLFPKVGALAQIIPEPVLGGGMLVMFGMVAVQGMKMLSKVDYNDEKNLLIIAISIGFGLGFNATPTLFAKLPETVQMFTGNGIVMSSLSAIILNLLFHASEVSDQCVRKSPYNLWHQRHPTNFDTHHSLSVSARQSIINNPILPIPSGISVGKAGIV</sequence>
<dbReference type="NCBIfam" id="NF037981">
    <property type="entry name" value="NCS2_1"/>
    <property type="match status" value="1"/>
</dbReference>
<feature type="transmembrane region" description="Helical" evidence="8">
    <location>
        <begin position="213"/>
        <end position="236"/>
    </location>
</feature>
<organism evidence="9 10">
    <name type="scientific">Trichuris trichiura</name>
    <name type="common">Whipworm</name>
    <name type="synonym">Trichocephalus trichiurus</name>
    <dbReference type="NCBI Taxonomy" id="36087"/>
    <lineage>
        <taxon>Eukaryota</taxon>
        <taxon>Metazoa</taxon>
        <taxon>Ecdysozoa</taxon>
        <taxon>Nematoda</taxon>
        <taxon>Enoplea</taxon>
        <taxon>Dorylaimia</taxon>
        <taxon>Trichinellida</taxon>
        <taxon>Trichuridae</taxon>
        <taxon>Trichuris</taxon>
    </lineage>
</organism>
<dbReference type="GO" id="GO:0005886">
    <property type="term" value="C:plasma membrane"/>
    <property type="evidence" value="ECO:0007669"/>
    <property type="project" value="UniProtKB-SubCell"/>
</dbReference>
<dbReference type="STRING" id="36087.A0A077ZIA8"/>
<feature type="transmembrane region" description="Helical" evidence="8">
    <location>
        <begin position="167"/>
        <end position="193"/>
    </location>
</feature>
<dbReference type="AlphaFoldDB" id="A0A077ZIA8"/>
<dbReference type="PROSITE" id="PS01116">
    <property type="entry name" value="XANTH_URACIL_PERMASE"/>
    <property type="match status" value="1"/>
</dbReference>
<dbReference type="PANTHER" id="PTHR42810">
    <property type="entry name" value="PURINE PERMEASE C1399.01C-RELATED"/>
    <property type="match status" value="1"/>
</dbReference>
<dbReference type="PANTHER" id="PTHR42810:SF4">
    <property type="entry name" value="URIC ACID TRANSPORTER UACT"/>
    <property type="match status" value="1"/>
</dbReference>
<keyword evidence="4" id="KW-1003">Cell membrane</keyword>
<comment type="similarity">
    <text evidence="2">Belongs to the nucleobase:cation symporter-2 (NCS2) (TC 2.A.40) family.</text>
</comment>
<evidence type="ECO:0000256" key="3">
    <source>
        <dbReference type="ARBA" id="ARBA00022448"/>
    </source>
</evidence>
<dbReference type="Pfam" id="PF00860">
    <property type="entry name" value="Xan_ur_permease"/>
    <property type="match status" value="1"/>
</dbReference>
<keyword evidence="10" id="KW-1185">Reference proteome</keyword>
<evidence type="ECO:0000256" key="5">
    <source>
        <dbReference type="ARBA" id="ARBA00022692"/>
    </source>
</evidence>
<keyword evidence="7 8" id="KW-0472">Membrane</keyword>
<feature type="transmembrane region" description="Helical" evidence="8">
    <location>
        <begin position="321"/>
        <end position="339"/>
    </location>
</feature>
<dbReference type="InterPro" id="IPR017588">
    <property type="entry name" value="UacT-like"/>
</dbReference>
<dbReference type="NCBIfam" id="TIGR00801">
    <property type="entry name" value="ncs2"/>
    <property type="match status" value="1"/>
</dbReference>
<feature type="transmembrane region" description="Helical" evidence="8">
    <location>
        <begin position="377"/>
        <end position="399"/>
    </location>
</feature>
<feature type="transmembrane region" description="Helical" evidence="8">
    <location>
        <begin position="47"/>
        <end position="70"/>
    </location>
</feature>
<evidence type="ECO:0000256" key="7">
    <source>
        <dbReference type="ARBA" id="ARBA00023136"/>
    </source>
</evidence>
<feature type="transmembrane region" description="Helical" evidence="8">
    <location>
        <begin position="292"/>
        <end position="315"/>
    </location>
</feature>
<dbReference type="OrthoDB" id="1641903at2759"/>
<feature type="transmembrane region" description="Helical" evidence="8">
    <location>
        <begin position="23"/>
        <end position="40"/>
    </location>
</feature>
<dbReference type="EMBL" id="HG806896">
    <property type="protein sequence ID" value="CDW60122.1"/>
    <property type="molecule type" value="Genomic_DNA"/>
</dbReference>
<keyword evidence="6 8" id="KW-1133">Transmembrane helix</keyword>
<accession>A0A077ZIA8</accession>
<evidence type="ECO:0000256" key="6">
    <source>
        <dbReference type="ARBA" id="ARBA00022989"/>
    </source>
</evidence>
<protein>
    <submittedName>
        <fullName evidence="9">Purine permease</fullName>
    </submittedName>
</protein>
<evidence type="ECO:0000256" key="4">
    <source>
        <dbReference type="ARBA" id="ARBA00022475"/>
    </source>
</evidence>
<evidence type="ECO:0000313" key="10">
    <source>
        <dbReference type="Proteomes" id="UP000030665"/>
    </source>
</evidence>